<accession>A0A836BSV9</accession>
<protein>
    <submittedName>
        <fullName evidence="3">Uncharacterized protein</fullName>
    </submittedName>
</protein>
<gene>
    <name evidence="3" type="ORF">HYH03_015155</name>
</gene>
<dbReference type="AlphaFoldDB" id="A0A836BSV9"/>
<evidence type="ECO:0000313" key="4">
    <source>
        <dbReference type="Proteomes" id="UP000612055"/>
    </source>
</evidence>
<sequence>MRGRGNTRVVRSAAQRPGHVDDAKSIGDNSQLADAVVGVTVIGVWLFVAAVNTWSAFTEGSLRRALPNAAARKACLAKLSCELFKLGRRGPVQTTRERIAAALPPALAAWPQWQQQARGGGGPCYASPPAVAPELLGLGGGGALDDVALQTGGFTGEQLREVVHVAVALGPLAAVAGQVAALEEAVAAWERGIASRMAAGDSQAVACEAAALLHRAHAVALARR</sequence>
<dbReference type="Proteomes" id="UP000612055">
    <property type="component" value="Unassembled WGS sequence"/>
</dbReference>
<keyword evidence="2" id="KW-0812">Transmembrane</keyword>
<keyword evidence="2" id="KW-1133">Transmembrane helix</keyword>
<comment type="caution">
    <text evidence="3">The sequence shown here is derived from an EMBL/GenBank/DDBJ whole genome shotgun (WGS) entry which is preliminary data.</text>
</comment>
<evidence type="ECO:0000256" key="2">
    <source>
        <dbReference type="SAM" id="Phobius"/>
    </source>
</evidence>
<feature type="transmembrane region" description="Helical" evidence="2">
    <location>
        <begin position="35"/>
        <end position="57"/>
    </location>
</feature>
<keyword evidence="2" id="KW-0472">Membrane</keyword>
<reference evidence="3" key="1">
    <citation type="journal article" date="2020" name="bioRxiv">
        <title>Comparative genomics of Chlamydomonas.</title>
        <authorList>
            <person name="Craig R.J."/>
            <person name="Hasan A.R."/>
            <person name="Ness R.W."/>
            <person name="Keightley P.D."/>
        </authorList>
    </citation>
    <scope>NUCLEOTIDE SEQUENCE</scope>
    <source>
        <strain evidence="3">CCAP 11/70</strain>
    </source>
</reference>
<keyword evidence="4" id="KW-1185">Reference proteome</keyword>
<name>A0A836BSV9_9CHLO</name>
<evidence type="ECO:0000256" key="1">
    <source>
        <dbReference type="SAM" id="MobiDB-lite"/>
    </source>
</evidence>
<dbReference type="EMBL" id="JAEHOE010000116">
    <property type="protein sequence ID" value="KAG2486193.1"/>
    <property type="molecule type" value="Genomic_DNA"/>
</dbReference>
<evidence type="ECO:0000313" key="3">
    <source>
        <dbReference type="EMBL" id="KAG2486193.1"/>
    </source>
</evidence>
<proteinExistence type="predicted"/>
<organism evidence="3 4">
    <name type="scientific">Edaphochlamys debaryana</name>
    <dbReference type="NCBI Taxonomy" id="47281"/>
    <lineage>
        <taxon>Eukaryota</taxon>
        <taxon>Viridiplantae</taxon>
        <taxon>Chlorophyta</taxon>
        <taxon>core chlorophytes</taxon>
        <taxon>Chlorophyceae</taxon>
        <taxon>CS clade</taxon>
        <taxon>Chlamydomonadales</taxon>
        <taxon>Chlamydomonadales incertae sedis</taxon>
        <taxon>Edaphochlamys</taxon>
    </lineage>
</organism>
<feature type="region of interest" description="Disordered" evidence="1">
    <location>
        <begin position="1"/>
        <end position="25"/>
    </location>
</feature>